<gene>
    <name evidence="11" type="primary">LOC104779348</name>
</gene>
<name>A0ABM0YJL5_CAMSA</name>
<proteinExistence type="predicted"/>
<feature type="domain" description="SWIM-type" evidence="9">
    <location>
        <begin position="583"/>
        <end position="626"/>
    </location>
</feature>
<feature type="compositionally biased region" description="Acidic residues" evidence="8">
    <location>
        <begin position="99"/>
        <end position="111"/>
    </location>
</feature>
<feature type="region of interest" description="Disordered" evidence="8">
    <location>
        <begin position="1"/>
        <end position="114"/>
    </location>
</feature>
<dbReference type="PANTHER" id="PTHR31973:SF187">
    <property type="entry name" value="MUTATOR TRANSPOSASE MUDRA PROTEIN"/>
    <property type="match status" value="1"/>
</dbReference>
<dbReference type="PROSITE" id="PS50966">
    <property type="entry name" value="ZF_SWIM"/>
    <property type="match status" value="1"/>
</dbReference>
<organism evidence="10 11">
    <name type="scientific">Camelina sativa</name>
    <name type="common">False flax</name>
    <name type="synonym">Myagrum sativum</name>
    <dbReference type="NCBI Taxonomy" id="90675"/>
    <lineage>
        <taxon>Eukaryota</taxon>
        <taxon>Viridiplantae</taxon>
        <taxon>Streptophyta</taxon>
        <taxon>Embryophyta</taxon>
        <taxon>Tracheophyta</taxon>
        <taxon>Spermatophyta</taxon>
        <taxon>Magnoliopsida</taxon>
        <taxon>eudicotyledons</taxon>
        <taxon>Gunneridae</taxon>
        <taxon>Pentapetalae</taxon>
        <taxon>rosids</taxon>
        <taxon>malvids</taxon>
        <taxon>Brassicales</taxon>
        <taxon>Brassicaceae</taxon>
        <taxon>Camelineae</taxon>
        <taxon>Camelina</taxon>
    </lineage>
</organism>
<dbReference type="InterPro" id="IPR018289">
    <property type="entry name" value="MULE_transposase_dom"/>
</dbReference>
<feature type="compositionally biased region" description="Acidic residues" evidence="8">
    <location>
        <begin position="16"/>
        <end position="68"/>
    </location>
</feature>
<dbReference type="PROSITE" id="PS01007">
    <property type="entry name" value="TRANSPOSASE_MUTATOR"/>
    <property type="match status" value="1"/>
</dbReference>
<dbReference type="SMART" id="SM00575">
    <property type="entry name" value="ZnF_PMZ"/>
    <property type="match status" value="1"/>
</dbReference>
<evidence type="ECO:0000313" key="11">
    <source>
        <dbReference type="RefSeq" id="XP_010502002.1"/>
    </source>
</evidence>
<dbReference type="InterPro" id="IPR001207">
    <property type="entry name" value="Transposase_mutator"/>
</dbReference>
<keyword evidence="1" id="KW-0815">Transposition</keyword>
<keyword evidence="4" id="KW-0862">Zinc</keyword>
<keyword evidence="5" id="KW-0238">DNA-binding</keyword>
<evidence type="ECO:0000259" key="9">
    <source>
        <dbReference type="PROSITE" id="PS50966"/>
    </source>
</evidence>
<evidence type="ECO:0000256" key="1">
    <source>
        <dbReference type="ARBA" id="ARBA00022578"/>
    </source>
</evidence>
<evidence type="ECO:0000256" key="3">
    <source>
        <dbReference type="ARBA" id="ARBA00022771"/>
    </source>
</evidence>
<evidence type="ECO:0000256" key="6">
    <source>
        <dbReference type="ARBA" id="ARBA00023172"/>
    </source>
</evidence>
<evidence type="ECO:0000256" key="8">
    <source>
        <dbReference type="SAM" id="MobiDB-lite"/>
    </source>
</evidence>
<dbReference type="RefSeq" id="XP_010502002.1">
    <property type="nucleotide sequence ID" value="XM_010503700.1"/>
</dbReference>
<dbReference type="Pfam" id="PF04434">
    <property type="entry name" value="SWIM"/>
    <property type="match status" value="1"/>
</dbReference>
<feature type="compositionally biased region" description="Acidic residues" evidence="8">
    <location>
        <begin position="76"/>
        <end position="91"/>
    </location>
</feature>
<feature type="region of interest" description="Disordered" evidence="8">
    <location>
        <begin position="671"/>
        <end position="705"/>
    </location>
</feature>
<keyword evidence="10" id="KW-1185">Reference proteome</keyword>
<evidence type="ECO:0000256" key="7">
    <source>
        <dbReference type="PROSITE-ProRule" id="PRU00325"/>
    </source>
</evidence>
<protein>
    <submittedName>
        <fullName evidence="11">Uncharacterized protein LOC104779348</fullName>
    </submittedName>
</protein>
<dbReference type="GeneID" id="104779348"/>
<dbReference type="Pfam" id="PF10551">
    <property type="entry name" value="MULE"/>
    <property type="match status" value="1"/>
</dbReference>
<keyword evidence="3 7" id="KW-0863">Zinc-finger</keyword>
<accession>A0ABM0YJL5</accession>
<keyword evidence="2" id="KW-0479">Metal-binding</keyword>
<evidence type="ECO:0000313" key="10">
    <source>
        <dbReference type="Proteomes" id="UP000694864"/>
    </source>
</evidence>
<evidence type="ECO:0000256" key="5">
    <source>
        <dbReference type="ARBA" id="ARBA00023125"/>
    </source>
</evidence>
<reference evidence="11" key="2">
    <citation type="submission" date="2025-08" db="UniProtKB">
        <authorList>
            <consortium name="RefSeq"/>
        </authorList>
    </citation>
    <scope>IDENTIFICATION</scope>
    <source>
        <tissue evidence="11">Leaf</tissue>
    </source>
</reference>
<dbReference type="Proteomes" id="UP000694864">
    <property type="component" value="Chromosome 3"/>
</dbReference>
<sequence length="741" mass="84625">MPVSELALVCYHSDNDDPDFEVPESNVDGEGDDGDSEGGDDSDNESVNEGENEVDDNGANEGDNDNESANERDNDNESANEGDDELDNEGDEDRHEDADGNESEDEPDEDRDERYDFEVEEAVANWFDEGKIRRDSIPDTSDEDEDPVITRDHKIRLGTDDRFGIGRTFFSSFELKEAVLHYALKNRANLRQSRWEKDKIEFRCAGKKKNGNCCWKLYCSYDNDKQLWLLKKPVIARLLMDKLRMNPNFMPLDIQRHIKEQWKISSTIGQCQTGRLQAIKWLKNEYEQQFAHLRGYVAEIIRSNMGSTAIVDTITDGSGNHVFNRIYVCMGAMKNAFYFCRPLIGIDGTFLKHDVKGCLFTAIAHDANNQISPVAWATVQTENADNWEWFLNLLKVDLKLKDGSDYVVISDRCKGLMSAIKSVLPNAEHRPCVKHIVENLKKRHANKDLLKKMVWNLAWSYNFEAYRTNLAKMRAYSMSLYEDVMKEEPKTWCRAFFRPGSFCEDVDNNATESFNATIVKARAKSLVPMLETIRRQAMARISKRKKKIGRWEKNISKYVSEILAEEEEDALRCEVTKGTHGKFEVWVDGNSNSVNLTTEMWDCSCYKWQVTGIPCEHAYAAVMDVDKNVEDFVVPMFGTQAWKEQYETGPNPVRGQTYWMTNDYVLITAPPEPVLPGRKKEQKKKFNRIKSPLESPKKKKGKTGPKILKLGRQGRVMHCKSCGQAGHNAAGCKTLKSGLIL</sequence>
<evidence type="ECO:0000256" key="2">
    <source>
        <dbReference type="ARBA" id="ARBA00022723"/>
    </source>
</evidence>
<dbReference type="InterPro" id="IPR007527">
    <property type="entry name" value="Znf_SWIM"/>
</dbReference>
<keyword evidence="6" id="KW-0233">DNA recombination</keyword>
<dbReference type="PANTHER" id="PTHR31973">
    <property type="entry name" value="POLYPROTEIN, PUTATIVE-RELATED"/>
    <property type="match status" value="1"/>
</dbReference>
<dbReference type="InterPro" id="IPR006564">
    <property type="entry name" value="Znf_PMZ"/>
</dbReference>
<evidence type="ECO:0000256" key="4">
    <source>
        <dbReference type="ARBA" id="ARBA00022833"/>
    </source>
</evidence>
<reference evidence="10" key="1">
    <citation type="journal article" date="2014" name="Nat. Commun.">
        <title>The emerging biofuel crop Camelina sativa retains a highly undifferentiated hexaploid genome structure.</title>
        <authorList>
            <person name="Kagale S."/>
            <person name="Koh C."/>
            <person name="Nixon J."/>
            <person name="Bollina V."/>
            <person name="Clarke W.E."/>
            <person name="Tuteja R."/>
            <person name="Spillane C."/>
            <person name="Robinson S.J."/>
            <person name="Links M.G."/>
            <person name="Clarke C."/>
            <person name="Higgins E.E."/>
            <person name="Huebert T."/>
            <person name="Sharpe A.G."/>
            <person name="Parkin I.A."/>
        </authorList>
    </citation>
    <scope>NUCLEOTIDE SEQUENCE [LARGE SCALE GENOMIC DNA]</scope>
    <source>
        <strain evidence="10">cv. DH55</strain>
    </source>
</reference>